<dbReference type="GO" id="GO:0032300">
    <property type="term" value="C:mismatch repair complex"/>
    <property type="evidence" value="ECO:0007669"/>
    <property type="project" value="InterPro"/>
</dbReference>
<dbReference type="Pfam" id="PF01119">
    <property type="entry name" value="DNA_mis_repair"/>
    <property type="match status" value="1"/>
</dbReference>
<proteinExistence type="inferred from homology"/>
<dbReference type="InterPro" id="IPR042121">
    <property type="entry name" value="MutL_C_regsub"/>
</dbReference>
<dbReference type="HAMAP" id="MF_00149">
    <property type="entry name" value="DNA_mis_repair"/>
    <property type="match status" value="1"/>
</dbReference>
<keyword evidence="3 5" id="KW-0227">DNA damage</keyword>
<dbReference type="InterPro" id="IPR038973">
    <property type="entry name" value="MutL/Mlh/Pms-like"/>
</dbReference>
<dbReference type="eggNOG" id="COG0323">
    <property type="taxonomic scope" value="Bacteria"/>
</dbReference>
<evidence type="ECO:0000256" key="1">
    <source>
        <dbReference type="ARBA" id="ARBA00006082"/>
    </source>
</evidence>
<evidence type="ECO:0000256" key="2">
    <source>
        <dbReference type="ARBA" id="ARBA00021975"/>
    </source>
</evidence>
<dbReference type="OrthoDB" id="9763467at2"/>
<accession>C6V592</accession>
<organism evidence="9 10">
    <name type="scientific">Neorickettsia risticii (strain Illinois)</name>
    <dbReference type="NCBI Taxonomy" id="434131"/>
    <lineage>
        <taxon>Bacteria</taxon>
        <taxon>Pseudomonadati</taxon>
        <taxon>Pseudomonadota</taxon>
        <taxon>Alphaproteobacteria</taxon>
        <taxon>Rickettsiales</taxon>
        <taxon>Anaplasmataceae</taxon>
        <taxon>Neorickettsia</taxon>
    </lineage>
</organism>
<protein>
    <recommendedName>
        <fullName evidence="2 5">DNA mismatch repair protein MutL</fullName>
    </recommendedName>
</protein>
<keyword evidence="4 5" id="KW-0234">DNA repair</keyword>
<dbReference type="Gene3D" id="3.30.1540.20">
    <property type="entry name" value="MutL, C-terminal domain, dimerisation subdomain"/>
    <property type="match status" value="1"/>
</dbReference>
<gene>
    <name evidence="5" type="primary">mutL</name>
    <name evidence="9" type="ordered locus">NRI_0581</name>
</gene>
<dbReference type="InterPro" id="IPR013507">
    <property type="entry name" value="DNA_mismatch_S5_2-like"/>
</dbReference>
<evidence type="ECO:0000256" key="5">
    <source>
        <dbReference type="HAMAP-Rule" id="MF_00149"/>
    </source>
</evidence>
<feature type="domain" description="DNA mismatch repair protein S5" evidence="8">
    <location>
        <begin position="203"/>
        <end position="320"/>
    </location>
</feature>
<sequence length="651" mass="74408">MKIQVLPTEIINKIAAGEILEKPANAVKELVENAIDASSTSIKIELEEAGRNLIRVTDNGVGISIEDLHLAIEKHATSKLNTKDLYDINYLGFRGEALHSIAITSEMKIASCFNGEGYIIDAQTKEIKPHHIKCGTVVEVRKLFHNIPNKLRFLRSEKTELSSIIELLNKLALVNPNIAFELLSNGRQVFDYQTTTQLKRMEQLKVLGKEFVENMIHMKHTNDCISGELFLGLPTLTQKRNNCLIFVNGRPVKDSVISSVMRHAYNDYIPKNTYPIAVVFIRVQNKEVDVNIHPNKSEVKFRDPQVIRKFLLSVTSKSLSQCGHTTSTTVASHAVERFNQLLEKQSTFREETVSKTTESDLLQSPKERKMTAQSEEYAKQLEYKGNLDFDQMQNNNPFHFLTDQSEEAPFLMGHKKTSDEYPNKIPLGKQQNSSIFLHDNQDASFLQQQLRKINHREHLQNEKHFETFGKFKCQVHGTFIITETENEIIIIDQHAAHERVLYEQMKKSITSPGQNLLMAEFVPLSERAVEILSLNVEKLKEIGLVVERVSHCAIMVNSLPEVFKNTPTNELIEDIASLLEEEIEPRTLLERVYANIACKRAIKANHNLTREEIEELLTLMENIPHTGQCNHGRPTHIRLPRKEIEKLFLRS</sequence>
<evidence type="ECO:0000259" key="8">
    <source>
        <dbReference type="SMART" id="SM01340"/>
    </source>
</evidence>
<dbReference type="GO" id="GO:0140664">
    <property type="term" value="F:ATP-dependent DNA damage sensor activity"/>
    <property type="evidence" value="ECO:0007669"/>
    <property type="project" value="InterPro"/>
</dbReference>
<dbReference type="InterPro" id="IPR036890">
    <property type="entry name" value="HATPase_C_sf"/>
</dbReference>
<evidence type="ECO:0000259" key="7">
    <source>
        <dbReference type="SMART" id="SM00853"/>
    </source>
</evidence>
<dbReference type="InterPro" id="IPR002099">
    <property type="entry name" value="MutL/Mlh/PMS"/>
</dbReference>
<dbReference type="Gene3D" id="3.30.565.10">
    <property type="entry name" value="Histidine kinase-like ATPase, C-terminal domain"/>
    <property type="match status" value="1"/>
</dbReference>
<dbReference type="Gene3D" id="3.30.230.10">
    <property type="match status" value="1"/>
</dbReference>
<dbReference type="SUPFAM" id="SSF54211">
    <property type="entry name" value="Ribosomal protein S5 domain 2-like"/>
    <property type="match status" value="1"/>
</dbReference>
<dbReference type="CDD" id="cd00782">
    <property type="entry name" value="MutL_Trans"/>
    <property type="match status" value="1"/>
</dbReference>
<reference evidence="9 10" key="1">
    <citation type="journal article" date="2009" name="Nucleic Acids Res.">
        <title>Analysis of complete genome sequence of Neorickettsia risticii: causative agent of Potomac horse fever.</title>
        <authorList>
            <person name="Lin M."/>
            <person name="Zhang C."/>
            <person name="Gibson K."/>
            <person name="Rikihisa Y."/>
        </authorList>
    </citation>
    <scope>NUCLEOTIDE SEQUENCE [LARGE SCALE GENOMIC DNA]</scope>
    <source>
        <strain evidence="9 10">Illinois</strain>
    </source>
</reference>
<dbReference type="SMART" id="SM00853">
    <property type="entry name" value="MutL_C"/>
    <property type="match status" value="1"/>
</dbReference>
<dbReference type="KEGG" id="nri:NRI_0581"/>
<dbReference type="FunFam" id="3.30.565.10:FF:000003">
    <property type="entry name" value="DNA mismatch repair endonuclease MutL"/>
    <property type="match status" value="1"/>
</dbReference>
<dbReference type="InterPro" id="IPR014721">
    <property type="entry name" value="Ribsml_uS5_D2-typ_fold_subgr"/>
</dbReference>
<dbReference type="InterPro" id="IPR014762">
    <property type="entry name" value="DNA_mismatch_repair_CS"/>
</dbReference>
<dbReference type="GO" id="GO:0005524">
    <property type="term" value="F:ATP binding"/>
    <property type="evidence" value="ECO:0007669"/>
    <property type="project" value="InterPro"/>
</dbReference>
<keyword evidence="10" id="KW-1185">Reference proteome</keyword>
<evidence type="ECO:0000313" key="10">
    <source>
        <dbReference type="Proteomes" id="UP000001627"/>
    </source>
</evidence>
<name>C6V592_NEORI</name>
<comment type="function">
    <text evidence="5">This protein is involved in the repair of mismatches in DNA. It is required for dam-dependent methyl-directed DNA mismatch repair. May act as a 'molecular matchmaker', a protein that promotes the formation of a stable complex between two or more DNA-binding proteins in an ATP-dependent manner without itself being part of a final effector complex.</text>
</comment>
<dbReference type="RefSeq" id="WP_015816415.1">
    <property type="nucleotide sequence ID" value="NC_013009.1"/>
</dbReference>
<dbReference type="Pfam" id="PF08676">
    <property type="entry name" value="MutL_C"/>
    <property type="match status" value="1"/>
</dbReference>
<dbReference type="NCBIfam" id="TIGR00585">
    <property type="entry name" value="mutl"/>
    <property type="match status" value="1"/>
</dbReference>
<dbReference type="AlphaFoldDB" id="C6V592"/>
<dbReference type="InterPro" id="IPR037198">
    <property type="entry name" value="MutL_C_sf"/>
</dbReference>
<dbReference type="InterPro" id="IPR042120">
    <property type="entry name" value="MutL_C_dimsub"/>
</dbReference>
<evidence type="ECO:0000256" key="3">
    <source>
        <dbReference type="ARBA" id="ARBA00022763"/>
    </source>
</evidence>
<dbReference type="GO" id="GO:0006298">
    <property type="term" value="P:mismatch repair"/>
    <property type="evidence" value="ECO:0007669"/>
    <property type="project" value="UniProtKB-UniRule"/>
</dbReference>
<feature type="domain" description="MutL C-terminal dimerisation" evidence="7">
    <location>
        <begin position="471"/>
        <end position="608"/>
    </location>
</feature>
<dbReference type="STRING" id="434131.NRI_0581"/>
<dbReference type="Proteomes" id="UP000001627">
    <property type="component" value="Chromosome"/>
</dbReference>
<dbReference type="SUPFAM" id="SSF118116">
    <property type="entry name" value="DNA mismatch repair protein MutL"/>
    <property type="match status" value="1"/>
</dbReference>
<evidence type="ECO:0000256" key="6">
    <source>
        <dbReference type="SAM" id="MobiDB-lite"/>
    </source>
</evidence>
<feature type="region of interest" description="Disordered" evidence="6">
    <location>
        <begin position="349"/>
        <end position="371"/>
    </location>
</feature>
<dbReference type="SUPFAM" id="SSF55874">
    <property type="entry name" value="ATPase domain of HSP90 chaperone/DNA topoisomerase II/histidine kinase"/>
    <property type="match status" value="1"/>
</dbReference>
<evidence type="ECO:0000313" key="9">
    <source>
        <dbReference type="EMBL" id="ACT69528.1"/>
    </source>
</evidence>
<dbReference type="InterPro" id="IPR014790">
    <property type="entry name" value="MutL_C"/>
</dbReference>
<dbReference type="CDD" id="cd16926">
    <property type="entry name" value="HATPase_MutL-MLH-PMS-like"/>
    <property type="match status" value="1"/>
</dbReference>
<dbReference type="GO" id="GO:0016887">
    <property type="term" value="F:ATP hydrolysis activity"/>
    <property type="evidence" value="ECO:0007669"/>
    <property type="project" value="InterPro"/>
</dbReference>
<dbReference type="InterPro" id="IPR020568">
    <property type="entry name" value="Ribosomal_Su5_D2-typ_SF"/>
</dbReference>
<dbReference type="GO" id="GO:0030983">
    <property type="term" value="F:mismatched DNA binding"/>
    <property type="evidence" value="ECO:0007669"/>
    <property type="project" value="InterPro"/>
</dbReference>
<comment type="similarity">
    <text evidence="1 5">Belongs to the DNA mismatch repair MutL/HexB family.</text>
</comment>
<dbReference type="PANTHER" id="PTHR10073:SF12">
    <property type="entry name" value="DNA MISMATCH REPAIR PROTEIN MLH1"/>
    <property type="match status" value="1"/>
</dbReference>
<dbReference type="InterPro" id="IPR020667">
    <property type="entry name" value="DNA_mismatch_repair_MutL"/>
</dbReference>
<dbReference type="Gene3D" id="3.30.1370.100">
    <property type="entry name" value="MutL, C-terminal domain, regulatory subdomain"/>
    <property type="match status" value="1"/>
</dbReference>
<evidence type="ECO:0000256" key="4">
    <source>
        <dbReference type="ARBA" id="ARBA00023204"/>
    </source>
</evidence>
<dbReference type="EMBL" id="CP001431">
    <property type="protein sequence ID" value="ACT69528.1"/>
    <property type="molecule type" value="Genomic_DNA"/>
</dbReference>
<dbReference type="PROSITE" id="PS00058">
    <property type="entry name" value="DNA_MISMATCH_REPAIR_1"/>
    <property type="match status" value="1"/>
</dbReference>
<dbReference type="SMART" id="SM01340">
    <property type="entry name" value="DNA_mis_repair"/>
    <property type="match status" value="1"/>
</dbReference>
<dbReference type="HOGENOM" id="CLU_004131_4_2_5"/>
<dbReference type="PANTHER" id="PTHR10073">
    <property type="entry name" value="DNA MISMATCH REPAIR PROTEIN MLH, PMS, MUTL"/>
    <property type="match status" value="1"/>
</dbReference>
<dbReference type="Pfam" id="PF13589">
    <property type="entry name" value="HATPase_c_3"/>
    <property type="match status" value="1"/>
</dbReference>